<evidence type="ECO:0000256" key="4">
    <source>
        <dbReference type="ARBA" id="ARBA00038054"/>
    </source>
</evidence>
<protein>
    <recommendedName>
        <fullName evidence="6">Flavin reductase like domain-containing protein</fullName>
    </recommendedName>
</protein>
<feature type="domain" description="Flavin reductase like" evidence="6">
    <location>
        <begin position="126"/>
        <end position="278"/>
    </location>
</feature>
<dbReference type="SUPFAM" id="SSF50475">
    <property type="entry name" value="FMN-binding split barrel"/>
    <property type="match status" value="1"/>
</dbReference>
<keyword evidence="3" id="KW-0288">FMN</keyword>
<evidence type="ECO:0000313" key="7">
    <source>
        <dbReference type="EMBL" id="EGO25363.1"/>
    </source>
</evidence>
<sequence length="324" mass="36362">MALPPPVTRTIALKCLRRHIHRHGGMRVVVPKITRLFSSSDCAQASKDRDAESSRYSDRQSSPLREFNASPSFQYTRSPNPSWKLGQSHTLQHENQKEWKSDEMQGWKTWQMDETPSRDIYRLLTSAVVPRPIAFVSTLSANGVPNLAPFSYFSMVAHNPPLISVSFSLSPKRPKDTRENILATKEFTVSIINEAFVEAANATSVEAPADIDEWQLSGLTMAKSTDVNPPWVRESAVGLECELFHTYDICPPSSDEITHTLVLGLIKRAHVRSSVMKDDGTVDPLKLRAVSRLGGNTYARIGEGFEVPRPSWKVMRHEIEAQDH</sequence>
<dbReference type="SMART" id="SM00903">
    <property type="entry name" value="Flavin_Reduct"/>
    <property type="match status" value="1"/>
</dbReference>
<evidence type="ECO:0000259" key="6">
    <source>
        <dbReference type="SMART" id="SM00903"/>
    </source>
</evidence>
<feature type="compositionally biased region" description="Basic and acidic residues" evidence="5">
    <location>
        <begin position="46"/>
        <end position="58"/>
    </location>
</feature>
<evidence type="ECO:0000256" key="2">
    <source>
        <dbReference type="ARBA" id="ARBA00022630"/>
    </source>
</evidence>
<comment type="similarity">
    <text evidence="4">Belongs to the flavoredoxin family.</text>
</comment>
<dbReference type="InterPro" id="IPR012349">
    <property type="entry name" value="Split_barrel_FMN-bd"/>
</dbReference>
<dbReference type="Gene3D" id="2.30.110.10">
    <property type="entry name" value="Electron Transport, Fmn-binding Protein, Chain A"/>
    <property type="match status" value="1"/>
</dbReference>
<dbReference type="PANTHER" id="PTHR33798:SF5">
    <property type="entry name" value="FLAVIN REDUCTASE LIKE DOMAIN-CONTAINING PROTEIN"/>
    <property type="match status" value="1"/>
</dbReference>
<dbReference type="PANTHER" id="PTHR33798">
    <property type="entry name" value="FLAVOPROTEIN OXYGENASE"/>
    <property type="match status" value="1"/>
</dbReference>
<evidence type="ECO:0000256" key="1">
    <source>
        <dbReference type="ARBA" id="ARBA00001917"/>
    </source>
</evidence>
<proteinExistence type="inferred from homology"/>
<dbReference type="EMBL" id="GL945433">
    <property type="protein sequence ID" value="EGO25363.1"/>
    <property type="molecule type" value="Genomic_DNA"/>
</dbReference>
<dbReference type="GeneID" id="18818893"/>
<gene>
    <name evidence="7" type="ORF">SERLADRAFT_465407</name>
</gene>
<organism>
    <name type="scientific">Serpula lacrymans var. lacrymans (strain S7.9)</name>
    <name type="common">Dry rot fungus</name>
    <dbReference type="NCBI Taxonomy" id="578457"/>
    <lineage>
        <taxon>Eukaryota</taxon>
        <taxon>Fungi</taxon>
        <taxon>Dikarya</taxon>
        <taxon>Basidiomycota</taxon>
        <taxon>Agaricomycotina</taxon>
        <taxon>Agaricomycetes</taxon>
        <taxon>Agaricomycetidae</taxon>
        <taxon>Boletales</taxon>
        <taxon>Coniophorineae</taxon>
        <taxon>Serpulaceae</taxon>
        <taxon>Serpula</taxon>
    </lineage>
</organism>
<dbReference type="KEGG" id="sla:SERLADRAFT_465407"/>
<dbReference type="GO" id="GO:0010181">
    <property type="term" value="F:FMN binding"/>
    <property type="evidence" value="ECO:0007669"/>
    <property type="project" value="InterPro"/>
</dbReference>
<dbReference type="RefSeq" id="XP_007317485.1">
    <property type="nucleotide sequence ID" value="XM_007317423.1"/>
</dbReference>
<dbReference type="InterPro" id="IPR002563">
    <property type="entry name" value="Flavin_Rdtase-like_dom"/>
</dbReference>
<feature type="compositionally biased region" description="Polar residues" evidence="5">
    <location>
        <begin position="59"/>
        <end position="90"/>
    </location>
</feature>
<dbReference type="OrthoDB" id="10250990at2759"/>
<dbReference type="Proteomes" id="UP000008064">
    <property type="component" value="Unassembled WGS sequence"/>
</dbReference>
<evidence type="ECO:0000256" key="5">
    <source>
        <dbReference type="SAM" id="MobiDB-lite"/>
    </source>
</evidence>
<keyword evidence="2" id="KW-0285">Flavoprotein</keyword>
<evidence type="ECO:0000256" key="3">
    <source>
        <dbReference type="ARBA" id="ARBA00022643"/>
    </source>
</evidence>
<dbReference type="AlphaFoldDB" id="F8NVF4"/>
<comment type="cofactor">
    <cofactor evidence="1">
        <name>FMN</name>
        <dbReference type="ChEBI" id="CHEBI:58210"/>
    </cofactor>
</comment>
<dbReference type="HOGENOM" id="CLU_059021_3_0_1"/>
<dbReference type="Pfam" id="PF01613">
    <property type="entry name" value="Flavin_Reduct"/>
    <property type="match status" value="1"/>
</dbReference>
<name>F8NVF4_SERL9</name>
<feature type="region of interest" description="Disordered" evidence="5">
    <location>
        <begin position="41"/>
        <end position="98"/>
    </location>
</feature>
<reference evidence="7" key="1">
    <citation type="submission" date="2011-04" db="EMBL/GenBank/DDBJ databases">
        <title>Evolution of plant cell wall degrading machinery underlies the functional diversity of forest fungi.</title>
        <authorList>
            <consortium name="US DOE Joint Genome Institute (JGI-PGF)"/>
            <person name="Eastwood D.C."/>
            <person name="Floudas D."/>
            <person name="Binder M."/>
            <person name="Majcherczyk A."/>
            <person name="Schneider P."/>
            <person name="Aerts A."/>
            <person name="Asiegbu F.O."/>
            <person name="Baker S.E."/>
            <person name="Barry K."/>
            <person name="Bendiksby M."/>
            <person name="Blumentritt M."/>
            <person name="Coutinho P.M."/>
            <person name="Cullen D."/>
            <person name="Cullen D."/>
            <person name="Gathman A."/>
            <person name="Goodell B."/>
            <person name="Henrissat B."/>
            <person name="Ihrmark K."/>
            <person name="Kauserud H."/>
            <person name="Kohler A."/>
            <person name="LaButti K."/>
            <person name="Lapidus A."/>
            <person name="Lavin J.L."/>
            <person name="Lee Y.-H."/>
            <person name="Lindquist E."/>
            <person name="Lilly W."/>
            <person name="Lucas S."/>
            <person name="Morin E."/>
            <person name="Murat C."/>
            <person name="Oguiza J.A."/>
            <person name="Park J."/>
            <person name="Pisabarro A.G."/>
            <person name="Riley R."/>
            <person name="Rosling A."/>
            <person name="Salamov A."/>
            <person name="Schmidt O."/>
            <person name="Schmutz J."/>
            <person name="Skrede I."/>
            <person name="Stenlid J."/>
            <person name="Wiebenga A."/>
            <person name="Xie X."/>
            <person name="Kues U."/>
            <person name="Hibbett D.S."/>
            <person name="Hoffmeister D."/>
            <person name="Hogberg N."/>
            <person name="Martin F."/>
            <person name="Grigoriev I.V."/>
            <person name="Watkinson S.C."/>
        </authorList>
    </citation>
    <scope>NUCLEOTIDE SEQUENCE</scope>
    <source>
        <strain evidence="7">S7.9</strain>
    </source>
</reference>
<accession>F8NVF4</accession>